<dbReference type="InterPro" id="IPR003256">
    <property type="entry name" value="Ribosomal_uL24"/>
</dbReference>
<feature type="compositionally biased region" description="Basic and acidic residues" evidence="7">
    <location>
        <begin position="157"/>
        <end position="167"/>
    </location>
</feature>
<keyword evidence="4" id="KW-0934">Plastid</keyword>
<keyword evidence="6" id="KW-0687">Ribonucleoprotein</keyword>
<dbReference type="SUPFAM" id="SSF50104">
    <property type="entry name" value="Translation proteins SH3-like domain"/>
    <property type="match status" value="1"/>
</dbReference>
<evidence type="ECO:0000313" key="9">
    <source>
        <dbReference type="EMBL" id="GMI44975.1"/>
    </source>
</evidence>
<accession>A0A9W7GH49</accession>
<dbReference type="GO" id="GO:0006412">
    <property type="term" value="P:translation"/>
    <property type="evidence" value="ECO:0007669"/>
    <property type="project" value="InterPro"/>
</dbReference>
<dbReference type="Proteomes" id="UP001165065">
    <property type="component" value="Unassembled WGS sequence"/>
</dbReference>
<dbReference type="PANTHER" id="PTHR12903">
    <property type="entry name" value="MITOCHONDRIAL RIBOSOMAL PROTEIN L24"/>
    <property type="match status" value="1"/>
</dbReference>
<protein>
    <recommendedName>
        <fullName evidence="8">Large ribosomal subunit protein uL24 C-terminal domain-containing protein</fullName>
    </recommendedName>
</protein>
<dbReference type="NCBIfam" id="TIGR01079">
    <property type="entry name" value="rplX_bact"/>
    <property type="match status" value="1"/>
</dbReference>
<dbReference type="CDD" id="cd06089">
    <property type="entry name" value="KOW_RPL26"/>
    <property type="match status" value="1"/>
</dbReference>
<dbReference type="InterPro" id="IPR041988">
    <property type="entry name" value="Ribosomal_uL24_KOW"/>
</dbReference>
<dbReference type="GO" id="GO:0003735">
    <property type="term" value="F:structural constituent of ribosome"/>
    <property type="evidence" value="ECO:0007669"/>
    <property type="project" value="InterPro"/>
</dbReference>
<evidence type="ECO:0000256" key="2">
    <source>
        <dbReference type="ARBA" id="ARBA00010618"/>
    </source>
</evidence>
<dbReference type="InterPro" id="IPR057264">
    <property type="entry name" value="Ribosomal_uL24_C"/>
</dbReference>
<evidence type="ECO:0000256" key="3">
    <source>
        <dbReference type="ARBA" id="ARBA00022528"/>
    </source>
</evidence>
<sequence>MSANAGTSMGKMRLLAKLMKPRASYKPQLQNKNALPSKWHILRGDTVAVIGGPVSARGSRGVVKEVIRDKGRVIIEGVNMRERKLKGKPELGIKAAVVKREVSVHYSNVNLVCPVTDLPTRITRKWLEDGTKVRVSKRSGAIIPRPEVLKQRRRPKRENVGERETGKDDVWEETFDGDLKKRL</sequence>
<organism evidence="9 10">
    <name type="scientific">Triparma columacea</name>
    <dbReference type="NCBI Taxonomy" id="722753"/>
    <lineage>
        <taxon>Eukaryota</taxon>
        <taxon>Sar</taxon>
        <taxon>Stramenopiles</taxon>
        <taxon>Ochrophyta</taxon>
        <taxon>Bolidophyceae</taxon>
        <taxon>Parmales</taxon>
        <taxon>Triparmaceae</taxon>
        <taxon>Triparma</taxon>
    </lineage>
</organism>
<comment type="caution">
    <text evidence="9">The sequence shown here is derived from an EMBL/GenBank/DDBJ whole genome shotgun (WGS) entry which is preliminary data.</text>
</comment>
<dbReference type="GO" id="GO:0003723">
    <property type="term" value="F:RNA binding"/>
    <property type="evidence" value="ECO:0007669"/>
    <property type="project" value="InterPro"/>
</dbReference>
<name>A0A9W7GH49_9STRA</name>
<dbReference type="HAMAP" id="MF_01326_B">
    <property type="entry name" value="Ribosomal_uL24_B"/>
    <property type="match status" value="1"/>
</dbReference>
<dbReference type="Gene3D" id="2.30.30.30">
    <property type="match status" value="1"/>
</dbReference>
<evidence type="ECO:0000313" key="10">
    <source>
        <dbReference type="Proteomes" id="UP001165065"/>
    </source>
</evidence>
<evidence type="ECO:0000256" key="1">
    <source>
        <dbReference type="ARBA" id="ARBA00004229"/>
    </source>
</evidence>
<dbReference type="InterPro" id="IPR014722">
    <property type="entry name" value="Rib_uL2_dom2"/>
</dbReference>
<reference evidence="10" key="1">
    <citation type="journal article" date="2023" name="Commun. Biol.">
        <title>Genome analysis of Parmales, the sister group of diatoms, reveals the evolutionary specialization of diatoms from phago-mixotrophs to photoautotrophs.</title>
        <authorList>
            <person name="Ban H."/>
            <person name="Sato S."/>
            <person name="Yoshikawa S."/>
            <person name="Yamada K."/>
            <person name="Nakamura Y."/>
            <person name="Ichinomiya M."/>
            <person name="Sato N."/>
            <person name="Blanc-Mathieu R."/>
            <person name="Endo H."/>
            <person name="Kuwata A."/>
            <person name="Ogata H."/>
        </authorList>
    </citation>
    <scope>NUCLEOTIDE SEQUENCE [LARGE SCALE GENOMIC DNA]</scope>
</reference>
<keyword evidence="3" id="KW-0150">Chloroplast</keyword>
<dbReference type="EMBL" id="BRYA01000233">
    <property type="protein sequence ID" value="GMI44975.1"/>
    <property type="molecule type" value="Genomic_DNA"/>
</dbReference>
<feature type="region of interest" description="Disordered" evidence="7">
    <location>
        <begin position="146"/>
        <end position="167"/>
    </location>
</feature>
<dbReference type="AlphaFoldDB" id="A0A9W7GH49"/>
<dbReference type="OrthoDB" id="359154at2759"/>
<comment type="subcellular location">
    <subcellularLocation>
        <location evidence="1">Plastid</location>
        <location evidence="1">Chloroplast</location>
    </subcellularLocation>
</comment>
<dbReference type="InterPro" id="IPR008991">
    <property type="entry name" value="Translation_prot_SH3-like_sf"/>
</dbReference>
<feature type="domain" description="Large ribosomal subunit protein uL24 C-terminal" evidence="8">
    <location>
        <begin position="78"/>
        <end position="143"/>
    </location>
</feature>
<keyword evidence="5" id="KW-0689">Ribosomal protein</keyword>
<evidence type="ECO:0000256" key="6">
    <source>
        <dbReference type="ARBA" id="ARBA00023274"/>
    </source>
</evidence>
<dbReference type="GO" id="GO:0005840">
    <property type="term" value="C:ribosome"/>
    <property type="evidence" value="ECO:0007669"/>
    <property type="project" value="UniProtKB-KW"/>
</dbReference>
<evidence type="ECO:0000256" key="5">
    <source>
        <dbReference type="ARBA" id="ARBA00022980"/>
    </source>
</evidence>
<dbReference type="GO" id="GO:1990904">
    <property type="term" value="C:ribonucleoprotein complex"/>
    <property type="evidence" value="ECO:0007669"/>
    <property type="project" value="UniProtKB-KW"/>
</dbReference>
<dbReference type="Pfam" id="PF17136">
    <property type="entry name" value="ribosomal_L24"/>
    <property type="match status" value="1"/>
</dbReference>
<comment type="similarity">
    <text evidence="2">Belongs to the universal ribosomal protein uL24 family.</text>
</comment>
<evidence type="ECO:0000256" key="7">
    <source>
        <dbReference type="SAM" id="MobiDB-lite"/>
    </source>
</evidence>
<evidence type="ECO:0000259" key="8">
    <source>
        <dbReference type="Pfam" id="PF17136"/>
    </source>
</evidence>
<evidence type="ECO:0000256" key="4">
    <source>
        <dbReference type="ARBA" id="ARBA00022640"/>
    </source>
</evidence>
<dbReference type="GO" id="GO:0009507">
    <property type="term" value="C:chloroplast"/>
    <property type="evidence" value="ECO:0007669"/>
    <property type="project" value="UniProtKB-SubCell"/>
</dbReference>
<gene>
    <name evidence="9" type="ORF">TrCOL_g8744</name>
</gene>
<proteinExistence type="inferred from homology"/>
<keyword evidence="10" id="KW-1185">Reference proteome</keyword>